<evidence type="ECO:0000313" key="3">
    <source>
        <dbReference type="Proteomes" id="UP000253958"/>
    </source>
</evidence>
<organism evidence="2 3">
    <name type="scientific">Micromonospora aurantiaca</name>
    <name type="common">nom. illeg.</name>
    <dbReference type="NCBI Taxonomy" id="47850"/>
    <lineage>
        <taxon>Bacteria</taxon>
        <taxon>Bacillati</taxon>
        <taxon>Actinomycetota</taxon>
        <taxon>Actinomycetes</taxon>
        <taxon>Micromonosporales</taxon>
        <taxon>Micromonosporaceae</taxon>
        <taxon>Micromonospora</taxon>
    </lineage>
</organism>
<feature type="compositionally biased region" description="Pro residues" evidence="1">
    <location>
        <begin position="17"/>
        <end position="39"/>
    </location>
</feature>
<reference evidence="2 3" key="2">
    <citation type="submission" date="2018-08" db="EMBL/GenBank/DDBJ databases">
        <title>Streptomyces kandeliansis sp. nov., an endophytic bacterium isolated from mangrove plant.</title>
        <authorList>
            <person name="Wang R."/>
        </authorList>
    </citation>
    <scope>NUCLEOTIDE SEQUENCE [LARGE SCALE GENOMIC DNA]</scope>
    <source>
        <strain evidence="3">H14(2018)</strain>
    </source>
</reference>
<evidence type="ECO:0000256" key="1">
    <source>
        <dbReference type="SAM" id="MobiDB-lite"/>
    </source>
</evidence>
<protein>
    <submittedName>
        <fullName evidence="2">Uncharacterized protein</fullName>
    </submittedName>
</protein>
<gene>
    <name evidence="2" type="ORF">DVH21_05535</name>
</gene>
<proteinExistence type="predicted"/>
<sequence>MSRPPLTLADLHHLPWSPAPRPGDELPPPTPDNPTPGRPGPSHRPTVDELIAQSREVVADVYATIARSRAARGADRDDLGQVA</sequence>
<evidence type="ECO:0000313" key="2">
    <source>
        <dbReference type="EMBL" id="AXH89442.1"/>
    </source>
</evidence>
<dbReference type="AlphaFoldDB" id="A0A6N3JVQ0"/>
<dbReference type="RefSeq" id="WP_114918996.1">
    <property type="nucleotide sequence ID" value="NZ_CP031263.1"/>
</dbReference>
<dbReference type="EMBL" id="CP031263">
    <property type="protein sequence ID" value="AXH89442.1"/>
    <property type="molecule type" value="Genomic_DNA"/>
</dbReference>
<accession>A0A6N3JVQ0</accession>
<reference evidence="2 3" key="1">
    <citation type="submission" date="2018-07" db="EMBL/GenBank/DDBJ databases">
        <authorList>
            <person name="Ye Y."/>
        </authorList>
    </citation>
    <scope>NUCLEOTIDE SEQUENCE [LARGE SCALE GENOMIC DNA]</scope>
    <source>
        <strain evidence="3">H14(2018)</strain>
    </source>
</reference>
<feature type="region of interest" description="Disordered" evidence="1">
    <location>
        <begin position="1"/>
        <end position="46"/>
    </location>
</feature>
<dbReference type="Proteomes" id="UP000253958">
    <property type="component" value="Chromosome"/>
</dbReference>
<name>A0A6N3JVQ0_9ACTN</name>